<dbReference type="FunFam" id="3.20.20.80:FF:000052">
    <property type="entry name" value="Putative alpha-L-fucosidase 1"/>
    <property type="match status" value="1"/>
</dbReference>
<dbReference type="RefSeq" id="WP_068451932.1">
    <property type="nucleotide sequence ID" value="NZ_CP150660.1"/>
</dbReference>
<comment type="similarity">
    <text evidence="1">Belongs to the glycosyl hydrolase 29 family.</text>
</comment>
<dbReference type="Gene3D" id="3.20.20.80">
    <property type="entry name" value="Glycosidases"/>
    <property type="match status" value="1"/>
</dbReference>
<reference evidence="8 9" key="1">
    <citation type="submission" date="2016-02" db="EMBL/GenBank/DDBJ databases">
        <title>Draft genome sequence of Polaribacter atrinae KACC17473.</title>
        <authorList>
            <person name="Shin S.-K."/>
            <person name="Yi H."/>
        </authorList>
    </citation>
    <scope>NUCLEOTIDE SEQUENCE [LARGE SCALE GENOMIC DNA]</scope>
    <source>
        <strain evidence="8 9">KACC 17473</strain>
    </source>
</reference>
<evidence type="ECO:0000256" key="3">
    <source>
        <dbReference type="ARBA" id="ARBA00022729"/>
    </source>
</evidence>
<dbReference type="Pfam" id="PF13290">
    <property type="entry name" value="CHB_HEX_C_1"/>
    <property type="match status" value="1"/>
</dbReference>
<evidence type="ECO:0000259" key="7">
    <source>
        <dbReference type="PROSITE" id="PS50022"/>
    </source>
</evidence>
<keyword evidence="9" id="KW-1185">Reference proteome</keyword>
<dbReference type="InterPro" id="IPR000421">
    <property type="entry name" value="FA58C"/>
</dbReference>
<dbReference type="Pfam" id="PF00754">
    <property type="entry name" value="F5_F8_type_C"/>
    <property type="match status" value="2"/>
</dbReference>
<dbReference type="SUPFAM" id="SSF51445">
    <property type="entry name" value="(Trans)glycosidases"/>
    <property type="match status" value="1"/>
</dbReference>
<comment type="caution">
    <text evidence="8">The sequence shown here is derived from an EMBL/GenBank/DDBJ whole genome shotgun (WGS) entry which is preliminary data.</text>
</comment>
<dbReference type="GO" id="GO:0006004">
    <property type="term" value="P:fucose metabolic process"/>
    <property type="evidence" value="ECO:0007669"/>
    <property type="project" value="TreeGrafter"/>
</dbReference>
<gene>
    <name evidence="8" type="ORF">LPB303_14900</name>
</gene>
<dbReference type="PANTHER" id="PTHR10030:SF37">
    <property type="entry name" value="ALPHA-L-FUCOSIDASE-RELATED"/>
    <property type="match status" value="1"/>
</dbReference>
<dbReference type="InterPro" id="IPR008979">
    <property type="entry name" value="Galactose-bd-like_sf"/>
</dbReference>
<dbReference type="OrthoDB" id="1095333at2"/>
<dbReference type="GO" id="GO:0005764">
    <property type="term" value="C:lysosome"/>
    <property type="evidence" value="ECO:0007669"/>
    <property type="project" value="TreeGrafter"/>
</dbReference>
<protein>
    <recommendedName>
        <fullName evidence="2">alpha-L-fucosidase</fullName>
        <ecNumber evidence="2">3.2.1.51</ecNumber>
    </recommendedName>
</protein>
<dbReference type="SMART" id="SM00812">
    <property type="entry name" value="Alpha_L_fucos"/>
    <property type="match status" value="1"/>
</dbReference>
<proteinExistence type="inferred from homology"/>
<dbReference type="Proteomes" id="UP000076923">
    <property type="component" value="Unassembled WGS sequence"/>
</dbReference>
<dbReference type="SUPFAM" id="SSF49785">
    <property type="entry name" value="Galactose-binding domain-like"/>
    <property type="match status" value="2"/>
</dbReference>
<dbReference type="Gene3D" id="2.60.120.260">
    <property type="entry name" value="Galactose-binding domain-like"/>
    <property type="match status" value="2"/>
</dbReference>
<dbReference type="InterPro" id="IPR059177">
    <property type="entry name" value="GH29D-like_dom"/>
</dbReference>
<evidence type="ECO:0000256" key="1">
    <source>
        <dbReference type="ARBA" id="ARBA00007951"/>
    </source>
</evidence>
<organism evidence="8 9">
    <name type="scientific">Polaribacter atrinae</name>
    <dbReference type="NCBI Taxonomy" id="1333662"/>
    <lineage>
        <taxon>Bacteria</taxon>
        <taxon>Pseudomonadati</taxon>
        <taxon>Bacteroidota</taxon>
        <taxon>Flavobacteriia</taxon>
        <taxon>Flavobacteriales</taxon>
        <taxon>Flavobacteriaceae</taxon>
    </lineage>
</organism>
<dbReference type="GO" id="GO:0004560">
    <property type="term" value="F:alpha-L-fucosidase activity"/>
    <property type="evidence" value="ECO:0007669"/>
    <property type="project" value="InterPro"/>
</dbReference>
<keyword evidence="3 6" id="KW-0732">Signal</keyword>
<evidence type="ECO:0000256" key="2">
    <source>
        <dbReference type="ARBA" id="ARBA00012662"/>
    </source>
</evidence>
<dbReference type="EMBL" id="LVWE01000061">
    <property type="protein sequence ID" value="OAD42211.1"/>
    <property type="molecule type" value="Genomic_DNA"/>
</dbReference>
<dbReference type="STRING" id="1333662.LPB303_14900"/>
<feature type="chain" id="PRO_5008049671" description="alpha-L-fucosidase" evidence="6">
    <location>
        <begin position="22"/>
        <end position="695"/>
    </location>
</feature>
<dbReference type="GO" id="GO:0016139">
    <property type="term" value="P:glycoside catabolic process"/>
    <property type="evidence" value="ECO:0007669"/>
    <property type="project" value="TreeGrafter"/>
</dbReference>
<evidence type="ECO:0000256" key="5">
    <source>
        <dbReference type="ARBA" id="ARBA00023295"/>
    </source>
</evidence>
<evidence type="ECO:0000256" key="6">
    <source>
        <dbReference type="SAM" id="SignalP"/>
    </source>
</evidence>
<keyword evidence="5" id="KW-0326">Glycosidase</keyword>
<dbReference type="AlphaFoldDB" id="A0A176T3B1"/>
<keyword evidence="4" id="KW-0378">Hydrolase</keyword>
<feature type="domain" description="F5/8 type C" evidence="7">
    <location>
        <begin position="543"/>
        <end position="695"/>
    </location>
</feature>
<dbReference type="InterPro" id="IPR057739">
    <property type="entry name" value="Glyco_hydro_29_N"/>
</dbReference>
<evidence type="ECO:0000313" key="8">
    <source>
        <dbReference type="EMBL" id="OAD42211.1"/>
    </source>
</evidence>
<evidence type="ECO:0000256" key="4">
    <source>
        <dbReference type="ARBA" id="ARBA00022801"/>
    </source>
</evidence>
<dbReference type="InterPro" id="IPR000933">
    <property type="entry name" value="Glyco_hydro_29"/>
</dbReference>
<dbReference type="Pfam" id="PF01120">
    <property type="entry name" value="Alpha_L_fucos"/>
    <property type="match status" value="1"/>
</dbReference>
<name>A0A176T3B1_9FLAO</name>
<sequence>MKSVTISLLILVVVIVQSCSSVEPPKPNYPIPTEHQMAWQEMEFYGFIHFSINTFTDVEWGYGDKSPELFNPTELNVRQWVKVAKEAGMKGLILTDKHHDGFCLWPSEYTDYSVKNSPWKNGKGDVVKELAEACKEYGLKMGIYLSPWDRNHADYGKPEYIEYFRNQLTELLTNYGDIFEVWFDGANGGDGYYGGANEVRTVDKKTYYDWENTNALIRKLQPNAIIWSDNGPDARWVGNEHGFSYDTTWSPLLRDSIYGGMPEYKTKYAFGQENGTHWVPAEADVSIRPGWYYHKSEDNKVKTLKELLNIYYNSIGKNSTFLLNLPVDRRGIVNENDERQLKKLTAQLKVDFANNLALKVKTTASNVRGSSSTYNADNAVDNDKNTYWATDDNIIKSSITIDFEKPTLFNRFLIQEYIQLGQRVKQFSLEAEINGKWKTIDNQTTIGYKRILRLAEVTATKIRINIEDARGCPLISNIEVYHAPIIVDAPKISRNKKGEISLQAPEEGLIVYYTLNGETPTTASSKYSIPFLIEHPTVLKTISIDPATDRTSDIITENFDISKNLWKITTLKGAPITEQAIDENPLTNWIANKHTLSNYKIDLGKTTDIKGFTYTPTQGKRVSGVITHYIFYGSIDGKSWIQLSKGEFSNIVSNPIQQKVLFKKTTSVKYIKLIANKIMNDKDQATIAEIGVITK</sequence>
<feature type="domain" description="F5/8 type C" evidence="7">
    <location>
        <begin position="345"/>
        <end position="483"/>
    </location>
</feature>
<dbReference type="InterPro" id="IPR017853">
    <property type="entry name" value="GH"/>
</dbReference>
<dbReference type="PANTHER" id="PTHR10030">
    <property type="entry name" value="ALPHA-L-FUCOSIDASE"/>
    <property type="match status" value="1"/>
</dbReference>
<evidence type="ECO:0000313" key="9">
    <source>
        <dbReference type="Proteomes" id="UP000076923"/>
    </source>
</evidence>
<dbReference type="PROSITE" id="PS51257">
    <property type="entry name" value="PROKAR_LIPOPROTEIN"/>
    <property type="match status" value="1"/>
</dbReference>
<dbReference type="EC" id="3.2.1.51" evidence="2"/>
<feature type="signal peptide" evidence="6">
    <location>
        <begin position="1"/>
        <end position="21"/>
    </location>
</feature>
<dbReference type="PROSITE" id="PS50022">
    <property type="entry name" value="FA58C_3"/>
    <property type="match status" value="2"/>
</dbReference>
<accession>A0A176T3B1</accession>